<dbReference type="Pfam" id="PF10056">
    <property type="entry name" value="DUF2293"/>
    <property type="match status" value="1"/>
</dbReference>
<proteinExistence type="predicted"/>
<evidence type="ECO:0000313" key="3">
    <source>
        <dbReference type="Proteomes" id="UP001140513"/>
    </source>
</evidence>
<accession>A0A9W9C5E5</accession>
<gene>
    <name evidence="2" type="ORF">N0V89_010329</name>
</gene>
<dbReference type="EMBL" id="JAPEUX010000008">
    <property type="protein sequence ID" value="KAJ4346400.1"/>
    <property type="molecule type" value="Genomic_DNA"/>
</dbReference>
<protein>
    <recommendedName>
        <fullName evidence="1">DUF2293 domain-containing protein</fullName>
    </recommendedName>
</protein>
<dbReference type="OrthoDB" id="5381833at2759"/>
<dbReference type="PANTHER" id="PTHR38113:SF2">
    <property type="entry name" value="DUF2293 DOMAIN-CONTAINING PROTEIN"/>
    <property type="match status" value="1"/>
</dbReference>
<sequence>MALREVSVGPKTAMPKGYAFLKKGIKYKTLHCRRLTHEAGKTVYVVESNKKVLGIRVPRDILSRVHAQANETLPARKLATEKRDTAIIRQAAAELDSQFPKIPEEDRDLVLKHGFKKYSGRVGRTSLIPLPRKVLYAVIAHIRHKHTKYDKLLDGGVTRDNARKAIQKTVQDTLRNWGNKQESEEDASES</sequence>
<dbReference type="RefSeq" id="XP_056066200.1">
    <property type="nucleotide sequence ID" value="XM_056219073.1"/>
</dbReference>
<dbReference type="PANTHER" id="PTHR38113">
    <property type="match status" value="1"/>
</dbReference>
<dbReference type="InterPro" id="IPR018744">
    <property type="entry name" value="DUF2293"/>
</dbReference>
<evidence type="ECO:0000259" key="1">
    <source>
        <dbReference type="Pfam" id="PF10056"/>
    </source>
</evidence>
<name>A0A9W9C5E5_9PLEO</name>
<evidence type="ECO:0000313" key="2">
    <source>
        <dbReference type="EMBL" id="KAJ4346400.1"/>
    </source>
</evidence>
<dbReference type="GeneID" id="80913859"/>
<comment type="caution">
    <text evidence="2">The sequence shown here is derived from an EMBL/GenBank/DDBJ whole genome shotgun (WGS) entry which is preliminary data.</text>
</comment>
<dbReference type="AlphaFoldDB" id="A0A9W9C5E5"/>
<keyword evidence="3" id="KW-1185">Reference proteome</keyword>
<organism evidence="2 3">
    <name type="scientific">Didymosphaeria variabile</name>
    <dbReference type="NCBI Taxonomy" id="1932322"/>
    <lineage>
        <taxon>Eukaryota</taxon>
        <taxon>Fungi</taxon>
        <taxon>Dikarya</taxon>
        <taxon>Ascomycota</taxon>
        <taxon>Pezizomycotina</taxon>
        <taxon>Dothideomycetes</taxon>
        <taxon>Pleosporomycetidae</taxon>
        <taxon>Pleosporales</taxon>
        <taxon>Massarineae</taxon>
        <taxon>Didymosphaeriaceae</taxon>
        <taxon>Didymosphaeria</taxon>
    </lineage>
</organism>
<dbReference type="Proteomes" id="UP001140513">
    <property type="component" value="Unassembled WGS sequence"/>
</dbReference>
<feature type="domain" description="DUF2293" evidence="1">
    <location>
        <begin position="95"/>
        <end position="178"/>
    </location>
</feature>
<reference evidence="2" key="1">
    <citation type="submission" date="2022-10" db="EMBL/GenBank/DDBJ databases">
        <title>Tapping the CABI collections for fungal endophytes: first genome assemblies for Collariella, Neodidymelliopsis, Ascochyta clinopodiicola, Didymella pomorum, Didymosphaeria variabile, Neocosmospora piperis and Neocucurbitaria cava.</title>
        <authorList>
            <person name="Hill R."/>
        </authorList>
    </citation>
    <scope>NUCLEOTIDE SEQUENCE</scope>
    <source>
        <strain evidence="2">IMI 356815</strain>
    </source>
</reference>